<accession>A0A318XFS9</accession>
<comment type="caution">
    <text evidence="1">The sequence shown here is derived from an EMBL/GenBank/DDBJ whole genome shotgun (WGS) entry which is preliminary data.</text>
</comment>
<dbReference type="InterPro" id="IPR013324">
    <property type="entry name" value="RNA_pol_sigma_r3/r4-like"/>
</dbReference>
<dbReference type="EMBL" id="QKMR01000031">
    <property type="protein sequence ID" value="PYG84777.1"/>
    <property type="molecule type" value="Genomic_DNA"/>
</dbReference>
<keyword evidence="2" id="KW-1185">Reference proteome</keyword>
<sequence>MKIKYQFANESIEIEVSDDWGNILIDLGRQEYNVNQKETRRHVSLNGMDYEGDIFADEIDIEELILKEEMSEVLRAAIRKLKPQQQELIYALYLSERPMSQAEYGKQIGIEETSVQQNARRAKARLREIINNLKKFL</sequence>
<dbReference type="SUPFAM" id="SSF88659">
    <property type="entry name" value="Sigma3 and sigma4 domains of RNA polymerase sigma factors"/>
    <property type="match status" value="1"/>
</dbReference>
<protein>
    <submittedName>
        <fullName evidence="1">RNA polymerase sigma-70 factor (ECF subfamily)</fullName>
    </submittedName>
</protein>
<dbReference type="NCBIfam" id="TIGR02937">
    <property type="entry name" value="sigma70-ECF"/>
    <property type="match status" value="1"/>
</dbReference>
<dbReference type="RefSeq" id="WP_110463516.1">
    <property type="nucleotide sequence ID" value="NZ_QKMR01000031.1"/>
</dbReference>
<proteinExistence type="predicted"/>
<dbReference type="AlphaFoldDB" id="A0A318XFS9"/>
<dbReference type="Proteomes" id="UP000248132">
    <property type="component" value="Unassembled WGS sequence"/>
</dbReference>
<evidence type="ECO:0000313" key="1">
    <source>
        <dbReference type="EMBL" id="PYG84777.1"/>
    </source>
</evidence>
<gene>
    <name evidence="1" type="ORF">LY28_03570</name>
</gene>
<name>A0A318XFS9_9FIRM</name>
<evidence type="ECO:0000313" key="2">
    <source>
        <dbReference type="Proteomes" id="UP000248132"/>
    </source>
</evidence>
<dbReference type="GO" id="GO:0006352">
    <property type="term" value="P:DNA-templated transcription initiation"/>
    <property type="evidence" value="ECO:0007669"/>
    <property type="project" value="InterPro"/>
</dbReference>
<dbReference type="GO" id="GO:0003700">
    <property type="term" value="F:DNA-binding transcription factor activity"/>
    <property type="evidence" value="ECO:0007669"/>
    <property type="project" value="InterPro"/>
</dbReference>
<reference evidence="1 2" key="1">
    <citation type="submission" date="2018-06" db="EMBL/GenBank/DDBJ databases">
        <title>Genomic Encyclopedia of Type Strains, Phase I: the one thousand microbial genomes (KMG-I) project.</title>
        <authorList>
            <person name="Kyrpides N."/>
        </authorList>
    </citation>
    <scope>NUCLEOTIDE SEQUENCE [LARGE SCALE GENOMIC DNA]</scope>
    <source>
        <strain evidence="1 2">DSM 19573</strain>
    </source>
</reference>
<organism evidence="1 2">
    <name type="scientific">Ruminiclostridium sufflavum DSM 19573</name>
    <dbReference type="NCBI Taxonomy" id="1121337"/>
    <lineage>
        <taxon>Bacteria</taxon>
        <taxon>Bacillati</taxon>
        <taxon>Bacillota</taxon>
        <taxon>Clostridia</taxon>
        <taxon>Eubacteriales</taxon>
        <taxon>Oscillospiraceae</taxon>
        <taxon>Ruminiclostridium</taxon>
    </lineage>
</organism>
<dbReference type="OrthoDB" id="9816227at2"/>
<dbReference type="Gene3D" id="1.20.140.160">
    <property type="match status" value="1"/>
</dbReference>
<dbReference type="InterPro" id="IPR014284">
    <property type="entry name" value="RNA_pol_sigma-70_dom"/>
</dbReference>